<accession>A0ABT5Z7G0</accession>
<dbReference type="Proteomes" id="UP001220022">
    <property type="component" value="Unassembled WGS sequence"/>
</dbReference>
<evidence type="ECO:0000313" key="2">
    <source>
        <dbReference type="Proteomes" id="UP001220022"/>
    </source>
</evidence>
<reference evidence="1 2" key="1">
    <citation type="submission" date="2023-03" db="EMBL/GenBank/DDBJ databases">
        <title>Draft genome sequence of type strain Streptomyces ferralitis JCM 14344.</title>
        <authorList>
            <person name="Klaysubun C."/>
            <person name="Duangmal K."/>
        </authorList>
    </citation>
    <scope>NUCLEOTIDE SEQUENCE [LARGE SCALE GENOMIC DNA]</scope>
    <source>
        <strain evidence="1 2">JCM 14344</strain>
    </source>
</reference>
<evidence type="ECO:0000313" key="1">
    <source>
        <dbReference type="EMBL" id="MDF2259769.1"/>
    </source>
</evidence>
<organism evidence="1 2">
    <name type="scientific">Streptantibioticus ferralitis</name>
    <dbReference type="NCBI Taxonomy" id="236510"/>
    <lineage>
        <taxon>Bacteria</taxon>
        <taxon>Bacillati</taxon>
        <taxon>Actinomycetota</taxon>
        <taxon>Actinomycetes</taxon>
        <taxon>Kitasatosporales</taxon>
        <taxon>Streptomycetaceae</taxon>
        <taxon>Streptantibioticus</taxon>
    </lineage>
</organism>
<sequence>MPDPRTFQIPTDLDRRHPKEITEWMSSVEDDETISDADVFRAREAVTHALGID</sequence>
<proteinExistence type="predicted"/>
<dbReference type="RefSeq" id="WP_275819705.1">
    <property type="nucleotide sequence ID" value="NZ_BAAANM010000028.1"/>
</dbReference>
<dbReference type="EMBL" id="JARHTQ010000025">
    <property type="protein sequence ID" value="MDF2259769.1"/>
    <property type="molecule type" value="Genomic_DNA"/>
</dbReference>
<comment type="caution">
    <text evidence="1">The sequence shown here is derived from an EMBL/GenBank/DDBJ whole genome shotgun (WGS) entry which is preliminary data.</text>
</comment>
<name>A0ABT5Z7G0_9ACTN</name>
<gene>
    <name evidence="1" type="ORF">P2L57_29815</name>
</gene>
<protein>
    <submittedName>
        <fullName evidence="1">Uncharacterized protein</fullName>
    </submittedName>
</protein>
<keyword evidence="2" id="KW-1185">Reference proteome</keyword>